<feature type="domain" description="Thioredoxin-like fold" evidence="2">
    <location>
        <begin position="116"/>
        <end position="245"/>
    </location>
</feature>
<dbReference type="InterPro" id="IPR036249">
    <property type="entry name" value="Thioredoxin-like_sf"/>
</dbReference>
<sequence length="251" mass="27932">MLKKALVLIIFTQSTFATPSPLPQPLKLITSQGGEIVDSFTAPAGVTGYIVDYRGKALTVYLSKNQQHIFTGKMLDATGRDMGQEVLEEYIRGPQSEKKWQTFSSSNWIIDGSEDAENVIYTFTDPNCPYCKRFWKDARPWVESGKVQIRHILVGILKADSYGKSAAILSAEDPTEALHQHEARDNSSLRPLKSPSEKVSAQLKENHFLMRSLGVSATPAIYYKDKTNAVKLHMGLPSASQLEQIIGLKEE</sequence>
<protein>
    <recommendedName>
        <fullName evidence="1">Thiol:disulfide interchange protein</fullName>
    </recommendedName>
</protein>
<dbReference type="AlphaFoldDB" id="A0A8H9IJ83"/>
<feature type="signal peptide" evidence="1">
    <location>
        <begin position="1"/>
        <end position="17"/>
    </location>
</feature>
<dbReference type="CDD" id="cd03020">
    <property type="entry name" value="DsbA_DsbC_DsbG"/>
    <property type="match status" value="1"/>
</dbReference>
<comment type="caution">
    <text evidence="3">The sequence shown here is derived from an EMBL/GenBank/DDBJ whole genome shotgun (WGS) entry which is preliminary data.</text>
</comment>
<dbReference type="Gene3D" id="3.40.30.10">
    <property type="entry name" value="Glutaredoxin"/>
    <property type="match status" value="1"/>
</dbReference>
<dbReference type="PANTHER" id="PTHR35272:SF4">
    <property type="entry name" value="THIOL:DISULFIDE INTERCHANGE PROTEIN DSBG"/>
    <property type="match status" value="1"/>
</dbReference>
<organism evidence="3 4">
    <name type="scientific">Paraglaciecola chathamensis</name>
    <dbReference type="NCBI Taxonomy" id="368405"/>
    <lineage>
        <taxon>Bacteria</taxon>
        <taxon>Pseudomonadati</taxon>
        <taxon>Pseudomonadota</taxon>
        <taxon>Gammaproteobacteria</taxon>
        <taxon>Alteromonadales</taxon>
        <taxon>Alteromonadaceae</taxon>
        <taxon>Paraglaciecola</taxon>
    </lineage>
</organism>
<dbReference type="Gene3D" id="3.10.450.70">
    <property type="entry name" value="Disulphide bond isomerase, DsbC/G, N-terminal"/>
    <property type="match status" value="1"/>
</dbReference>
<dbReference type="InterPro" id="IPR012336">
    <property type="entry name" value="Thioredoxin-like_fold"/>
</dbReference>
<evidence type="ECO:0000313" key="3">
    <source>
        <dbReference type="EMBL" id="GGZ80001.1"/>
    </source>
</evidence>
<dbReference type="RefSeq" id="WP_013755251.1">
    <property type="nucleotide sequence ID" value="NZ_BMZC01000016.1"/>
</dbReference>
<dbReference type="SUPFAM" id="SSF54423">
    <property type="entry name" value="DsbC/DsbG N-terminal domain-like"/>
    <property type="match status" value="1"/>
</dbReference>
<comment type="function">
    <text evidence="1">Required for disulfide bond formation in some periplasmic proteins. Acts by transferring its disulfide bond to other proteins and is reduced in the process.</text>
</comment>
<dbReference type="Pfam" id="PF13098">
    <property type="entry name" value="Thioredoxin_2"/>
    <property type="match status" value="1"/>
</dbReference>
<reference evidence="3 4" key="1">
    <citation type="journal article" date="2014" name="Int. J. Syst. Evol. Microbiol.">
        <title>Complete genome sequence of Corynebacterium casei LMG S-19264T (=DSM 44701T), isolated from a smear-ripened cheese.</title>
        <authorList>
            <consortium name="US DOE Joint Genome Institute (JGI-PGF)"/>
            <person name="Walter F."/>
            <person name="Albersmeier A."/>
            <person name="Kalinowski J."/>
            <person name="Ruckert C."/>
        </authorList>
    </citation>
    <scope>NUCLEOTIDE SEQUENCE [LARGE SCALE GENOMIC DNA]</scope>
    <source>
        <strain evidence="3 4">KCTC 32337</strain>
    </source>
</reference>
<comment type="similarity">
    <text evidence="1">Belongs to the thioredoxin family. DsbC subfamily.</text>
</comment>
<dbReference type="InterPro" id="IPR033954">
    <property type="entry name" value="DiS-bond_Isoase_DsbC/G"/>
</dbReference>
<dbReference type="EMBL" id="BMZC01000016">
    <property type="protein sequence ID" value="GGZ80001.1"/>
    <property type="molecule type" value="Genomic_DNA"/>
</dbReference>
<feature type="chain" id="PRO_5034422700" description="Thiol:disulfide interchange protein" evidence="1">
    <location>
        <begin position="18"/>
        <end position="251"/>
    </location>
</feature>
<comment type="subcellular location">
    <subcellularLocation>
        <location evidence="1">Periplasm</location>
    </subcellularLocation>
</comment>
<dbReference type="InterPro" id="IPR051470">
    <property type="entry name" value="Thiol:disulfide_interchange"/>
</dbReference>
<dbReference type="NCBIfam" id="NF008657">
    <property type="entry name" value="PRK11657.1"/>
    <property type="match status" value="1"/>
</dbReference>
<proteinExistence type="inferred from homology"/>
<dbReference type="GO" id="GO:0042597">
    <property type="term" value="C:periplasmic space"/>
    <property type="evidence" value="ECO:0007669"/>
    <property type="project" value="UniProtKB-SubCell"/>
</dbReference>
<gene>
    <name evidence="3" type="primary">dsbG</name>
    <name evidence="3" type="ORF">GCM10011274_42410</name>
</gene>
<keyword evidence="1" id="KW-0574">Periplasm</keyword>
<name>A0A8H9IJ83_9ALTE</name>
<evidence type="ECO:0000313" key="4">
    <source>
        <dbReference type="Proteomes" id="UP000622604"/>
    </source>
</evidence>
<evidence type="ECO:0000259" key="2">
    <source>
        <dbReference type="Pfam" id="PF13098"/>
    </source>
</evidence>
<dbReference type="Proteomes" id="UP000622604">
    <property type="component" value="Unassembled WGS sequence"/>
</dbReference>
<evidence type="ECO:0000256" key="1">
    <source>
        <dbReference type="RuleBase" id="RU364038"/>
    </source>
</evidence>
<keyword evidence="1" id="KW-0732">Signal</keyword>
<dbReference type="PANTHER" id="PTHR35272">
    <property type="entry name" value="THIOL:DISULFIDE INTERCHANGE PROTEIN DSBC-RELATED"/>
    <property type="match status" value="1"/>
</dbReference>
<dbReference type="InterPro" id="IPR009094">
    <property type="entry name" value="DiS-bond_isomerase_DsbC/G_N_sf"/>
</dbReference>
<keyword evidence="1" id="KW-0676">Redox-active center</keyword>
<dbReference type="SUPFAM" id="SSF52833">
    <property type="entry name" value="Thioredoxin-like"/>
    <property type="match status" value="1"/>
</dbReference>
<accession>A0A8H9IJ83</accession>